<dbReference type="SUPFAM" id="SSF52047">
    <property type="entry name" value="RNI-like"/>
    <property type="match status" value="1"/>
</dbReference>
<evidence type="ECO:0000313" key="1">
    <source>
        <dbReference type="EMBL" id="KAK7446645.1"/>
    </source>
</evidence>
<proteinExistence type="predicted"/>
<dbReference type="Proteomes" id="UP001498398">
    <property type="component" value="Unassembled WGS sequence"/>
</dbReference>
<evidence type="ECO:0008006" key="3">
    <source>
        <dbReference type="Google" id="ProtNLM"/>
    </source>
</evidence>
<sequence>MSLLPFDILEEIFNHFDVESNANARAPLFQALFVSKAVYRVALRCLWRYLSSPLPLIRLLPFVKVAGGTYVIDTLTPSGKHDWSPFNTHASLVVKVDYITFHPYPTSPSLNYEAIFSHLLFLDPSASRLFTRLTEFQILFRTTPTKEELTLFSNAPNIERLELHSVNEYDPPDRRVYGIDEFVRGITAGANASLKHLILPRPTFQSSLHHLSNLEGSLRSLTLMWPCTELSPQRLGFGSSDTVSDSPEGNLQGTPSPWYPLDQIALEQLGSLVNLTRLDIDFSVVTGPNYRFPSASRSNTDFASTNTAPDSTSLLSLHSGISLPSLQYLTLKSYVPLATNFLFSLQHSSKLQSLEIVSVLGELKDWEDLFGVIGSTWGAEGRLLHTLRCTDMHLAGTMITRSSPSTDDRDRGSYTITSLLTPLFPLSSTLRNLTLRGFQYIHCPDSAVTEVLEGLSGLEQVALPIPAPVAGTSNSGRRGSRTIGRTADDMERPTWNTLVSISKGKIGKRLRRLEIALDSEAAIDSEMDLFRSDSRNRRTNNGLRNSILGRLEGRRPIRIGSGRGTGKDFMWGYEYSGYEVLNPYALLNGSMAKTRGTHYPLRHTRHLSQKPESSPLSSPLRHANANHTTDMALHPLRHLTILSSSLPSTHAFHDGSELIAKALNYLFPSLDSVEGKEYTASCPAFTSEPMHILRSDGDSRAHDKYREQWIKVGELVGIFSRGE</sequence>
<keyword evidence="2" id="KW-1185">Reference proteome</keyword>
<gene>
    <name evidence="1" type="ORF">VKT23_014339</name>
</gene>
<name>A0ABR1J1R1_9AGAR</name>
<evidence type="ECO:0000313" key="2">
    <source>
        <dbReference type="Proteomes" id="UP001498398"/>
    </source>
</evidence>
<reference evidence="1 2" key="1">
    <citation type="submission" date="2024-01" db="EMBL/GenBank/DDBJ databases">
        <title>A draft genome for the cacao thread blight pathogen Marasmiellus scandens.</title>
        <authorList>
            <person name="Baruah I.K."/>
            <person name="Leung J."/>
            <person name="Bukari Y."/>
            <person name="Amoako-Attah I."/>
            <person name="Meinhardt L.W."/>
            <person name="Bailey B.A."/>
            <person name="Cohen S.P."/>
        </authorList>
    </citation>
    <scope>NUCLEOTIDE SEQUENCE [LARGE SCALE GENOMIC DNA]</scope>
    <source>
        <strain evidence="1 2">GH-19</strain>
    </source>
</reference>
<accession>A0ABR1J1R1</accession>
<organism evidence="1 2">
    <name type="scientific">Marasmiellus scandens</name>
    <dbReference type="NCBI Taxonomy" id="2682957"/>
    <lineage>
        <taxon>Eukaryota</taxon>
        <taxon>Fungi</taxon>
        <taxon>Dikarya</taxon>
        <taxon>Basidiomycota</taxon>
        <taxon>Agaricomycotina</taxon>
        <taxon>Agaricomycetes</taxon>
        <taxon>Agaricomycetidae</taxon>
        <taxon>Agaricales</taxon>
        <taxon>Marasmiineae</taxon>
        <taxon>Omphalotaceae</taxon>
        <taxon>Marasmiellus</taxon>
    </lineage>
</organism>
<comment type="caution">
    <text evidence="1">The sequence shown here is derived from an EMBL/GenBank/DDBJ whole genome shotgun (WGS) entry which is preliminary data.</text>
</comment>
<protein>
    <recommendedName>
        <fullName evidence="3">F-box domain-containing protein</fullName>
    </recommendedName>
</protein>
<dbReference type="EMBL" id="JBANRG010000043">
    <property type="protein sequence ID" value="KAK7446645.1"/>
    <property type="molecule type" value="Genomic_DNA"/>
</dbReference>